<dbReference type="Proteomes" id="UP000525652">
    <property type="component" value="Unassembled WGS sequence"/>
</dbReference>
<proteinExistence type="predicted"/>
<comment type="caution">
    <text evidence="2">The sequence shown here is derived from an EMBL/GenBank/DDBJ whole genome shotgun (WGS) entry which is preliminary data.</text>
</comment>
<organism evidence="2 3">
    <name type="scientific">Puniceicoccus vermicola</name>
    <dbReference type="NCBI Taxonomy" id="388746"/>
    <lineage>
        <taxon>Bacteria</taxon>
        <taxon>Pseudomonadati</taxon>
        <taxon>Verrucomicrobiota</taxon>
        <taxon>Opitutia</taxon>
        <taxon>Puniceicoccales</taxon>
        <taxon>Puniceicoccaceae</taxon>
        <taxon>Puniceicoccus</taxon>
    </lineage>
</organism>
<name>A0A7X1AZ14_9BACT</name>
<dbReference type="SUPFAM" id="SSF53098">
    <property type="entry name" value="Ribonuclease H-like"/>
    <property type="match status" value="1"/>
</dbReference>
<dbReference type="PANTHER" id="PTHR47515">
    <property type="entry name" value="LOW CALCIUM RESPONSE LOCUS PROTEIN T"/>
    <property type="match status" value="1"/>
</dbReference>
<accession>A0A7X1AZ14</accession>
<dbReference type="AlphaFoldDB" id="A0A7X1AZ14"/>
<dbReference type="PANTHER" id="PTHR47515:SF1">
    <property type="entry name" value="BLR2054 PROTEIN"/>
    <property type="match status" value="1"/>
</dbReference>
<protein>
    <submittedName>
        <fullName evidence="2">Transposase</fullName>
    </submittedName>
</protein>
<dbReference type="InterPro" id="IPR025948">
    <property type="entry name" value="HTH-like_dom"/>
</dbReference>
<dbReference type="InterPro" id="IPR012337">
    <property type="entry name" value="RNaseH-like_sf"/>
</dbReference>
<gene>
    <name evidence="2" type="ORF">H5P30_12125</name>
</gene>
<evidence type="ECO:0000313" key="2">
    <source>
        <dbReference type="EMBL" id="MBC2602522.1"/>
    </source>
</evidence>
<keyword evidence="3" id="KW-1185">Reference proteome</keyword>
<feature type="domain" description="HTH-like" evidence="1">
    <location>
        <begin position="46"/>
        <end position="98"/>
    </location>
</feature>
<evidence type="ECO:0000313" key="3">
    <source>
        <dbReference type="Proteomes" id="UP000525652"/>
    </source>
</evidence>
<reference evidence="2 3" key="1">
    <citation type="submission" date="2020-07" db="EMBL/GenBank/DDBJ databases">
        <authorList>
            <person name="Feng X."/>
        </authorList>
    </citation>
    <scope>NUCLEOTIDE SEQUENCE [LARGE SCALE GENOMIC DNA]</scope>
    <source>
        <strain evidence="2 3">JCM14086</strain>
    </source>
</reference>
<dbReference type="RefSeq" id="WP_185693194.1">
    <property type="nucleotide sequence ID" value="NZ_JACHVA010000099.1"/>
</dbReference>
<sequence>MVSPERKRRTVASVLEEGPCSMRRACRYLGLARSSYYYRGLSKSDYEKALVERVGELSLKHPCYGYRRIRALLVREGWRVSRKKVQRLRRAEGLQGKRFTKKKRPRGTSTAESMVVAAEKANDVWSWDFIFDTTENGKSVKILSLVDEATCYCIDLHVDLQISSAKVLEVLDAACKRHGRRPPYTERQRAGVHSRIDSAMGPIPPDRYGLYRTGFSLAESLRRKLP</sequence>
<dbReference type="Pfam" id="PF13276">
    <property type="entry name" value="HTH_21"/>
    <property type="match status" value="1"/>
</dbReference>
<dbReference type="EMBL" id="JACHVA010000099">
    <property type="protein sequence ID" value="MBC2602522.1"/>
    <property type="molecule type" value="Genomic_DNA"/>
</dbReference>
<evidence type="ECO:0000259" key="1">
    <source>
        <dbReference type="Pfam" id="PF13276"/>
    </source>
</evidence>